<keyword evidence="3" id="KW-1185">Reference proteome</keyword>
<feature type="region of interest" description="Disordered" evidence="1">
    <location>
        <begin position="61"/>
        <end position="105"/>
    </location>
</feature>
<name>A0ABR1U3L4_9PEZI</name>
<dbReference type="Proteomes" id="UP001446871">
    <property type="component" value="Unassembled WGS sequence"/>
</dbReference>
<gene>
    <name evidence="2" type="ORF">PG996_012790</name>
</gene>
<sequence>MFIIGNTAANHAFNRSGVPADPKSPLYKELAEEYSHMRDPLLSPADDVNFQDFIRGKIMEKAAKRDEEGQAPDSSSNGNNVGGGDEEDDNNDAVPHRATEERKKKSRLPLKKVLRFLFV</sequence>
<feature type="compositionally biased region" description="Basic and acidic residues" evidence="1">
    <location>
        <begin position="94"/>
        <end position="103"/>
    </location>
</feature>
<accession>A0ABR1U3L4</accession>
<proteinExistence type="predicted"/>
<evidence type="ECO:0000313" key="3">
    <source>
        <dbReference type="Proteomes" id="UP001446871"/>
    </source>
</evidence>
<evidence type="ECO:0000313" key="2">
    <source>
        <dbReference type="EMBL" id="KAK8053489.1"/>
    </source>
</evidence>
<comment type="caution">
    <text evidence="2">The sequence shown here is derived from an EMBL/GenBank/DDBJ whole genome shotgun (WGS) entry which is preliminary data.</text>
</comment>
<protein>
    <submittedName>
        <fullName evidence="2">Uncharacterized protein</fullName>
    </submittedName>
</protein>
<reference evidence="2 3" key="1">
    <citation type="submission" date="2023-01" db="EMBL/GenBank/DDBJ databases">
        <title>Analysis of 21 Apiospora genomes using comparative genomics revels a genus with tremendous synthesis potential of carbohydrate active enzymes and secondary metabolites.</title>
        <authorList>
            <person name="Sorensen T."/>
        </authorList>
    </citation>
    <scope>NUCLEOTIDE SEQUENCE [LARGE SCALE GENOMIC DNA]</scope>
    <source>
        <strain evidence="2 3">CBS 83171</strain>
    </source>
</reference>
<dbReference type="EMBL" id="JAQQWM010000008">
    <property type="protein sequence ID" value="KAK8053489.1"/>
    <property type="molecule type" value="Genomic_DNA"/>
</dbReference>
<evidence type="ECO:0000256" key="1">
    <source>
        <dbReference type="SAM" id="MobiDB-lite"/>
    </source>
</evidence>
<organism evidence="2 3">
    <name type="scientific">Apiospora saccharicola</name>
    <dbReference type="NCBI Taxonomy" id="335842"/>
    <lineage>
        <taxon>Eukaryota</taxon>
        <taxon>Fungi</taxon>
        <taxon>Dikarya</taxon>
        <taxon>Ascomycota</taxon>
        <taxon>Pezizomycotina</taxon>
        <taxon>Sordariomycetes</taxon>
        <taxon>Xylariomycetidae</taxon>
        <taxon>Amphisphaeriales</taxon>
        <taxon>Apiosporaceae</taxon>
        <taxon>Apiospora</taxon>
    </lineage>
</organism>